<keyword evidence="2 5" id="KW-0436">Ligase</keyword>
<gene>
    <name evidence="5" type="primary">lcfB_8</name>
    <name evidence="5" type="ORF">CCUG63697_02664</name>
</gene>
<evidence type="ECO:0000259" key="4">
    <source>
        <dbReference type="Pfam" id="PF13193"/>
    </source>
</evidence>
<evidence type="ECO:0000313" key="6">
    <source>
        <dbReference type="Proteomes" id="UP000295165"/>
    </source>
</evidence>
<comment type="similarity">
    <text evidence="1">Belongs to the ATP-dependent AMP-binding enzyme family.</text>
</comment>
<dbReference type="AlphaFoldDB" id="A0A4R8R8J1"/>
<dbReference type="InterPro" id="IPR045851">
    <property type="entry name" value="AMP-bd_C_sf"/>
</dbReference>
<dbReference type="EMBL" id="PECC01000027">
    <property type="protein sequence ID" value="TDZ51148.1"/>
    <property type="molecule type" value="Genomic_DNA"/>
</dbReference>
<sequence>MSLLPSAHECRLTESYWSADRSVPLIACTVGDLLTLRAVEGPNREAVVGIRHDDGALTRLTYGELLDEALRVATALTWLVEPGDFVALWAPNVVEWTIIQYGAALAGVVLVALNPVLRESELDYALRHCKAALLLHADTRRDYNMAEVATRVCAGIPGVLRVSLSDNDKWRSMTADPEVVRRAPKNSQLPAMLQYTSGTSGRPKAVLLTHRALVNVAKFTMEAVGVQEGAVCVNPLPLFHTAGCVIATLAPLWLGGTAVICERFEPAALLMTLRVESAEVLFYVPAVLDALLMHQRASGHEPPSPRIMLGGASTVSPDLIDGAASTFNANVVNVYGQTELASVVTATRPTDARHDQLFSVGRPLPHVDCKIVDPATGEVLAVDQVGEICVRGYQQLVEYLHDPAASARARDPDGFVRTGDLGAMDARGFLTVVGRLKELIIRGGENIAPADIESVVSQHDRVADVIAVGLPDKRLGEIAVVACRVTDGPLNGLKDSLVEHARASLSPFKVPQRWFVAESFPVTQTGKVQRFAIRDAIVNGDLPEL</sequence>
<evidence type="ECO:0000256" key="1">
    <source>
        <dbReference type="ARBA" id="ARBA00006432"/>
    </source>
</evidence>
<dbReference type="Pfam" id="PF13193">
    <property type="entry name" value="AMP-binding_C"/>
    <property type="match status" value="1"/>
</dbReference>
<dbReference type="InterPro" id="IPR000873">
    <property type="entry name" value="AMP-dep_synth/lig_dom"/>
</dbReference>
<accession>A0A4R8R8J1</accession>
<dbReference type="InterPro" id="IPR020845">
    <property type="entry name" value="AMP-binding_CS"/>
</dbReference>
<dbReference type="InterPro" id="IPR025110">
    <property type="entry name" value="AMP-bd_C"/>
</dbReference>
<dbReference type="InterPro" id="IPR042099">
    <property type="entry name" value="ANL_N_sf"/>
</dbReference>
<organism evidence="5 6">
    <name type="scientific">Mycobacteroides franklinii</name>
    <dbReference type="NCBI Taxonomy" id="948102"/>
    <lineage>
        <taxon>Bacteria</taxon>
        <taxon>Bacillati</taxon>
        <taxon>Actinomycetota</taxon>
        <taxon>Actinomycetes</taxon>
        <taxon>Mycobacteriales</taxon>
        <taxon>Mycobacteriaceae</taxon>
        <taxon>Mycobacteroides</taxon>
    </lineage>
</organism>
<dbReference type="PANTHER" id="PTHR43201:SF5">
    <property type="entry name" value="MEDIUM-CHAIN ACYL-COA LIGASE ACSF2, MITOCHONDRIAL"/>
    <property type="match status" value="1"/>
</dbReference>
<protein>
    <submittedName>
        <fullName evidence="5">Long-chain-fatty-acid--CoA ligase</fullName>
        <ecNumber evidence="5">6.2.1.3</ecNumber>
    </submittedName>
</protein>
<dbReference type="SUPFAM" id="SSF56801">
    <property type="entry name" value="Acetyl-CoA synthetase-like"/>
    <property type="match status" value="1"/>
</dbReference>
<dbReference type="RefSeq" id="WP_134049478.1">
    <property type="nucleotide sequence ID" value="NZ_PECB01000003.1"/>
</dbReference>
<evidence type="ECO:0000259" key="3">
    <source>
        <dbReference type="Pfam" id="PF00501"/>
    </source>
</evidence>
<dbReference type="Gene3D" id="3.30.300.30">
    <property type="match status" value="1"/>
</dbReference>
<feature type="domain" description="AMP-binding enzyme C-terminal" evidence="4">
    <location>
        <begin position="452"/>
        <end position="527"/>
    </location>
</feature>
<dbReference type="Gene3D" id="3.40.50.12780">
    <property type="entry name" value="N-terminal domain of ligase-like"/>
    <property type="match status" value="1"/>
</dbReference>
<dbReference type="PANTHER" id="PTHR43201">
    <property type="entry name" value="ACYL-COA SYNTHETASE"/>
    <property type="match status" value="1"/>
</dbReference>
<dbReference type="Pfam" id="PF00501">
    <property type="entry name" value="AMP-binding"/>
    <property type="match status" value="1"/>
</dbReference>
<keyword evidence="6" id="KW-1185">Reference proteome</keyword>
<dbReference type="Proteomes" id="UP000295165">
    <property type="component" value="Unassembled WGS sequence"/>
</dbReference>
<dbReference type="EC" id="6.2.1.3" evidence="5"/>
<reference evidence="5 6" key="1">
    <citation type="journal article" date="2019" name="Sci. Rep.">
        <title>Extended insight into the Mycobacterium chelonae-abscessus complex through whole genome sequencing of Mycobacterium salmoniphilum outbreak and Mycobacterium salmoniphilum-like strains.</title>
        <authorList>
            <person name="Behra P.R.K."/>
            <person name="Das S."/>
            <person name="Pettersson B.M.F."/>
            <person name="Shirreff L."/>
            <person name="DuCote T."/>
            <person name="Jacobsson K.G."/>
            <person name="Ennis D.G."/>
            <person name="Kirsebom L.A."/>
        </authorList>
    </citation>
    <scope>NUCLEOTIDE SEQUENCE [LARGE SCALE GENOMIC DNA]</scope>
    <source>
        <strain evidence="5 6">CCUG 63697</strain>
    </source>
</reference>
<comment type="caution">
    <text evidence="5">The sequence shown here is derived from an EMBL/GenBank/DDBJ whole genome shotgun (WGS) entry which is preliminary data.</text>
</comment>
<name>A0A4R8R8J1_9MYCO</name>
<proteinExistence type="inferred from homology"/>
<dbReference type="GO" id="GO:0031956">
    <property type="term" value="F:medium-chain fatty acid-CoA ligase activity"/>
    <property type="evidence" value="ECO:0007669"/>
    <property type="project" value="TreeGrafter"/>
</dbReference>
<evidence type="ECO:0000313" key="5">
    <source>
        <dbReference type="EMBL" id="TDZ51148.1"/>
    </source>
</evidence>
<feature type="domain" description="AMP-dependent synthetase/ligase" evidence="3">
    <location>
        <begin position="38"/>
        <end position="399"/>
    </location>
</feature>
<evidence type="ECO:0000256" key="2">
    <source>
        <dbReference type="ARBA" id="ARBA00022598"/>
    </source>
</evidence>
<dbReference type="PROSITE" id="PS00455">
    <property type="entry name" value="AMP_BINDING"/>
    <property type="match status" value="1"/>
</dbReference>
<dbReference type="GO" id="GO:0004467">
    <property type="term" value="F:long-chain fatty acid-CoA ligase activity"/>
    <property type="evidence" value="ECO:0007669"/>
    <property type="project" value="UniProtKB-EC"/>
</dbReference>